<dbReference type="Gene3D" id="2.30.30.140">
    <property type="match status" value="1"/>
</dbReference>
<dbReference type="AlphaFoldDB" id="A0AAE1UQX9"/>
<feature type="domain" description="PWWP" evidence="7">
    <location>
        <begin position="11"/>
        <end position="38"/>
    </location>
</feature>
<dbReference type="PROSITE" id="PS50812">
    <property type="entry name" value="PWWP"/>
    <property type="match status" value="1"/>
</dbReference>
<gene>
    <name evidence="8" type="ORF">RND71_043675</name>
</gene>
<dbReference type="SUPFAM" id="SSF63748">
    <property type="entry name" value="Tudor/PWWP/MBT"/>
    <property type="match status" value="1"/>
</dbReference>
<accession>A0AAE1UQX9</accession>
<dbReference type="Pfam" id="PF14833">
    <property type="entry name" value="NAD_binding_11"/>
    <property type="match status" value="1"/>
</dbReference>
<dbReference type="GO" id="GO:0051287">
    <property type="term" value="F:NAD binding"/>
    <property type="evidence" value="ECO:0007669"/>
    <property type="project" value="InterPro"/>
</dbReference>
<evidence type="ECO:0000256" key="3">
    <source>
        <dbReference type="ARBA" id="ARBA00022454"/>
    </source>
</evidence>
<organism evidence="8 9">
    <name type="scientific">Anisodus tanguticus</name>
    <dbReference type="NCBI Taxonomy" id="243964"/>
    <lineage>
        <taxon>Eukaryota</taxon>
        <taxon>Viridiplantae</taxon>
        <taxon>Streptophyta</taxon>
        <taxon>Embryophyta</taxon>
        <taxon>Tracheophyta</taxon>
        <taxon>Spermatophyta</taxon>
        <taxon>Magnoliopsida</taxon>
        <taxon>eudicotyledons</taxon>
        <taxon>Gunneridae</taxon>
        <taxon>Pentapetalae</taxon>
        <taxon>asterids</taxon>
        <taxon>lamiids</taxon>
        <taxon>Solanales</taxon>
        <taxon>Solanaceae</taxon>
        <taxon>Solanoideae</taxon>
        <taxon>Hyoscyameae</taxon>
        <taxon>Anisodus</taxon>
    </lineage>
</organism>
<comment type="subcellular location">
    <subcellularLocation>
        <location evidence="1">Chromosome</location>
    </subcellularLocation>
</comment>
<dbReference type="Gene3D" id="1.10.1040.10">
    <property type="entry name" value="N-(1-d-carboxylethyl)-l-norvaline Dehydrogenase, domain 2"/>
    <property type="match status" value="1"/>
</dbReference>
<comment type="caution">
    <text evidence="8">The sequence shown here is derived from an EMBL/GenBank/DDBJ whole genome shotgun (WGS) entry which is preliminary data.</text>
</comment>
<evidence type="ECO:0000256" key="6">
    <source>
        <dbReference type="SAM" id="MobiDB-lite"/>
    </source>
</evidence>
<dbReference type="EMBL" id="JAVYJV010000107">
    <property type="protein sequence ID" value="KAK4336671.1"/>
    <property type="molecule type" value="Genomic_DNA"/>
</dbReference>
<dbReference type="InterPro" id="IPR051265">
    <property type="entry name" value="HIBADH-related_NP60_sf"/>
</dbReference>
<evidence type="ECO:0000256" key="4">
    <source>
        <dbReference type="ARBA" id="ARBA00030287"/>
    </source>
</evidence>
<dbReference type="GO" id="GO:0003677">
    <property type="term" value="F:DNA binding"/>
    <property type="evidence" value="ECO:0007669"/>
    <property type="project" value="TreeGrafter"/>
</dbReference>
<keyword evidence="9" id="KW-1185">Reference proteome</keyword>
<sequence length="461" mass="49316">MSDTAAPKYNIGDLVWAKMKGFSPWPGKIADPSTTKLKRPSDKSPSTPVKSEDKSTSNTPSNSAPQRNYSRTPFNSKNKKTLVSSSEEDLPLPKKSRTSISLDETQTNGVTSIFSKSSSVSTSVKSPTKTGARNLLARTSQYLMDSNSDVNNDKSDLDLGAVSAKSKTIKASSLKFGFIGLGLMGQRIVKNLINSGHSVTIWNRTPTKCKDFVNAGATKVTTPADVISASDITFSCLSDPAAVKEIVFGNCGVISEIKTGKGYVELTTMDPEVSNDVAEAIIARGGRFLEGSMIGNGKQQAEEGNLILVLAGDKSLFDDCKSTFQAISSHAFYLGGSVGDASKMGLVISMLAGNLIGALAESMALADRTGLSSKDLLEILSLSPLSCPTLLSKAKAMIEANFPTEMPLTHLQKDLRLALKIAEEYEHPLPITATTNEVFKHAKHLGYSDHDVSAVYIRSRF</sequence>
<reference evidence="8" key="1">
    <citation type="submission" date="2023-12" db="EMBL/GenBank/DDBJ databases">
        <title>Genome assembly of Anisodus tanguticus.</title>
        <authorList>
            <person name="Wang Y.-J."/>
        </authorList>
    </citation>
    <scope>NUCLEOTIDE SEQUENCE</scope>
    <source>
        <strain evidence="8">KB-2021</strain>
        <tissue evidence="8">Leaf</tissue>
    </source>
</reference>
<dbReference type="GO" id="GO:0050661">
    <property type="term" value="F:NADP binding"/>
    <property type="evidence" value="ECO:0007669"/>
    <property type="project" value="InterPro"/>
</dbReference>
<dbReference type="SUPFAM" id="SSF48179">
    <property type="entry name" value="6-phosphogluconate dehydrogenase C-terminal domain-like"/>
    <property type="match status" value="1"/>
</dbReference>
<proteinExistence type="inferred from homology"/>
<evidence type="ECO:0000256" key="1">
    <source>
        <dbReference type="ARBA" id="ARBA00004286"/>
    </source>
</evidence>
<comment type="similarity">
    <text evidence="2">Belongs to the HIBADH-related family. NP60 subfamily.</text>
</comment>
<name>A0AAE1UQX9_9SOLA</name>
<dbReference type="Proteomes" id="UP001291623">
    <property type="component" value="Unassembled WGS sequence"/>
</dbReference>
<evidence type="ECO:0000313" key="9">
    <source>
        <dbReference type="Proteomes" id="UP001291623"/>
    </source>
</evidence>
<dbReference type="GO" id="GO:0016616">
    <property type="term" value="F:oxidoreductase activity, acting on the CH-OH group of donors, NAD or NADP as acceptor"/>
    <property type="evidence" value="ECO:0007669"/>
    <property type="project" value="UniProtKB-ARBA"/>
</dbReference>
<evidence type="ECO:0000313" key="8">
    <source>
        <dbReference type="EMBL" id="KAK4336671.1"/>
    </source>
</evidence>
<evidence type="ECO:0000256" key="5">
    <source>
        <dbReference type="ARBA" id="ARBA00034140"/>
    </source>
</evidence>
<dbReference type="PANTHER" id="PTHR43580:SF2">
    <property type="entry name" value="CYTOKINE-LIKE NUCLEAR FACTOR N-PAC"/>
    <property type="match status" value="1"/>
</dbReference>
<evidence type="ECO:0000256" key="2">
    <source>
        <dbReference type="ARBA" id="ARBA00007598"/>
    </source>
</evidence>
<evidence type="ECO:0000259" key="7">
    <source>
        <dbReference type="PROSITE" id="PS50812"/>
    </source>
</evidence>
<dbReference type="GO" id="GO:0031491">
    <property type="term" value="F:nucleosome binding"/>
    <property type="evidence" value="ECO:0007669"/>
    <property type="project" value="TreeGrafter"/>
</dbReference>
<dbReference type="Pfam" id="PF00855">
    <property type="entry name" value="PWWP"/>
    <property type="match status" value="1"/>
</dbReference>
<dbReference type="InterPro" id="IPR000313">
    <property type="entry name" value="PWWP_dom"/>
</dbReference>
<dbReference type="InterPro" id="IPR036291">
    <property type="entry name" value="NAD(P)-bd_dom_sf"/>
</dbReference>
<dbReference type="Pfam" id="PF03446">
    <property type="entry name" value="NAD_binding_2"/>
    <property type="match status" value="1"/>
</dbReference>
<feature type="compositionally biased region" description="Polar residues" evidence="6">
    <location>
        <begin position="56"/>
        <end position="85"/>
    </location>
</feature>
<feature type="region of interest" description="Disordered" evidence="6">
    <location>
        <begin position="22"/>
        <end position="103"/>
    </location>
</feature>
<dbReference type="InterPro" id="IPR029154">
    <property type="entry name" value="HIBADH-like_NADP-bd"/>
</dbReference>
<keyword evidence="3" id="KW-0158">Chromosome</keyword>
<dbReference type="PANTHER" id="PTHR43580">
    <property type="entry name" value="OXIDOREDUCTASE GLYR1-RELATED"/>
    <property type="match status" value="1"/>
</dbReference>
<dbReference type="GO" id="GO:0000785">
    <property type="term" value="C:chromatin"/>
    <property type="evidence" value="ECO:0007669"/>
    <property type="project" value="TreeGrafter"/>
</dbReference>
<dbReference type="InterPro" id="IPR013328">
    <property type="entry name" value="6PGD_dom2"/>
</dbReference>
<dbReference type="GO" id="GO:0140673">
    <property type="term" value="P:transcription elongation-coupled chromatin remodeling"/>
    <property type="evidence" value="ECO:0007669"/>
    <property type="project" value="TreeGrafter"/>
</dbReference>
<dbReference type="SMART" id="SM00293">
    <property type="entry name" value="PWWP"/>
    <property type="match status" value="1"/>
</dbReference>
<dbReference type="Gene3D" id="3.40.50.720">
    <property type="entry name" value="NAD(P)-binding Rossmann-like Domain"/>
    <property type="match status" value="1"/>
</dbReference>
<dbReference type="FunFam" id="3.40.50.720:FF:000058">
    <property type="entry name" value="Putative oxidoreductase GLYR1 homolog"/>
    <property type="match status" value="1"/>
</dbReference>
<dbReference type="SUPFAM" id="SSF51735">
    <property type="entry name" value="NAD(P)-binding Rossmann-fold domains"/>
    <property type="match status" value="1"/>
</dbReference>
<dbReference type="InterPro" id="IPR006115">
    <property type="entry name" value="6PGDH_NADP-bd"/>
</dbReference>
<protein>
    <recommendedName>
        <fullName evidence="5">Cytokine-like nuclear factor N-PAC</fullName>
    </recommendedName>
    <alternativeName>
        <fullName evidence="4">Glyoxylate reductase 1 homolog</fullName>
    </alternativeName>
</protein>
<dbReference type="InterPro" id="IPR008927">
    <property type="entry name" value="6-PGluconate_DH-like_C_sf"/>
</dbReference>